<proteinExistence type="predicted"/>
<accession>A0A0R3WZ26</accession>
<reference evidence="4" key="1">
    <citation type="submission" date="2017-02" db="UniProtKB">
        <authorList>
            <consortium name="WormBaseParasite"/>
        </authorList>
    </citation>
    <scope>IDENTIFICATION</scope>
</reference>
<gene>
    <name evidence="2" type="ORF">TTAC_LOCUS6001</name>
</gene>
<evidence type="ECO:0000313" key="4">
    <source>
        <dbReference type="WBParaSite" id="TTAC_0000601601-mRNA-1"/>
    </source>
</evidence>
<keyword evidence="3" id="KW-1185">Reference proteome</keyword>
<protein>
    <submittedName>
        <fullName evidence="4">Ovule protein</fullName>
    </submittedName>
</protein>
<evidence type="ECO:0000313" key="2">
    <source>
        <dbReference type="EMBL" id="VDM28162.1"/>
    </source>
</evidence>
<reference evidence="2 3" key="2">
    <citation type="submission" date="2018-11" db="EMBL/GenBank/DDBJ databases">
        <authorList>
            <consortium name="Pathogen Informatics"/>
        </authorList>
    </citation>
    <scope>NUCLEOTIDE SEQUENCE [LARGE SCALE GENOMIC DNA]</scope>
</reference>
<dbReference type="OrthoDB" id="4567at2759"/>
<feature type="region of interest" description="Disordered" evidence="1">
    <location>
        <begin position="1"/>
        <end position="71"/>
    </location>
</feature>
<evidence type="ECO:0000313" key="3">
    <source>
        <dbReference type="Proteomes" id="UP000274429"/>
    </source>
</evidence>
<feature type="compositionally biased region" description="Basic and acidic residues" evidence="1">
    <location>
        <begin position="21"/>
        <end position="31"/>
    </location>
</feature>
<feature type="compositionally biased region" description="Polar residues" evidence="1">
    <location>
        <begin position="32"/>
        <end position="41"/>
    </location>
</feature>
<dbReference type="WBParaSite" id="TTAC_0000601601-mRNA-1">
    <property type="protein sequence ID" value="TTAC_0000601601-mRNA-1"/>
    <property type="gene ID" value="TTAC_0000601601"/>
</dbReference>
<sequence>MEVDRENPAFVLLPESPPQLTEDKEVERTQFELDQSESPETSLRLLSLDPLKPSSHEDEDDSHENLQVTFG</sequence>
<evidence type="ECO:0000256" key="1">
    <source>
        <dbReference type="SAM" id="MobiDB-lite"/>
    </source>
</evidence>
<dbReference type="Proteomes" id="UP000274429">
    <property type="component" value="Unassembled WGS sequence"/>
</dbReference>
<name>A0A0R3WZ26_HYDTA</name>
<dbReference type="AlphaFoldDB" id="A0A0R3WZ26"/>
<organism evidence="4">
    <name type="scientific">Hydatigena taeniaeformis</name>
    <name type="common">Feline tapeworm</name>
    <name type="synonym">Taenia taeniaeformis</name>
    <dbReference type="NCBI Taxonomy" id="6205"/>
    <lineage>
        <taxon>Eukaryota</taxon>
        <taxon>Metazoa</taxon>
        <taxon>Spiralia</taxon>
        <taxon>Lophotrochozoa</taxon>
        <taxon>Platyhelminthes</taxon>
        <taxon>Cestoda</taxon>
        <taxon>Eucestoda</taxon>
        <taxon>Cyclophyllidea</taxon>
        <taxon>Taeniidae</taxon>
        <taxon>Hydatigera</taxon>
    </lineage>
</organism>
<dbReference type="STRING" id="6205.A0A0R3WZ26"/>
<dbReference type="EMBL" id="UYWX01010156">
    <property type="protein sequence ID" value="VDM28162.1"/>
    <property type="molecule type" value="Genomic_DNA"/>
</dbReference>